<evidence type="ECO:0000313" key="4">
    <source>
        <dbReference type="Proteomes" id="UP000017023"/>
    </source>
</evidence>
<dbReference type="PATRIC" id="fig|1395125.3.peg.2287"/>
<dbReference type="InterPro" id="IPR036286">
    <property type="entry name" value="LexA/Signal_pep-like_sf"/>
</dbReference>
<dbReference type="GeneID" id="78498716"/>
<feature type="domain" description="Peptidase S26" evidence="2">
    <location>
        <begin position="20"/>
        <end position="103"/>
    </location>
</feature>
<dbReference type="Pfam" id="PF10502">
    <property type="entry name" value="Peptidase_S26"/>
    <property type="match status" value="1"/>
</dbReference>
<dbReference type="InterPro" id="IPR019533">
    <property type="entry name" value="Peptidase_S26"/>
</dbReference>
<dbReference type="RefSeq" id="WP_021826388.1">
    <property type="nucleotide sequence ID" value="NZ_AWGW01000029.1"/>
</dbReference>
<dbReference type="SUPFAM" id="SSF51306">
    <property type="entry name" value="LexA/Signal peptidase"/>
    <property type="match status" value="1"/>
</dbReference>
<gene>
    <name evidence="3" type="ORF">HMPREF9145_1694</name>
</gene>
<feature type="transmembrane region" description="Helical" evidence="1">
    <location>
        <begin position="21"/>
        <end position="44"/>
    </location>
</feature>
<protein>
    <recommendedName>
        <fullName evidence="2">Peptidase S26 domain-containing protein</fullName>
    </recommendedName>
</protein>
<evidence type="ECO:0000259" key="2">
    <source>
        <dbReference type="Pfam" id="PF10502"/>
    </source>
</evidence>
<dbReference type="EMBL" id="AWGW01000029">
    <property type="protein sequence ID" value="ERJ98733.1"/>
    <property type="molecule type" value="Genomic_DNA"/>
</dbReference>
<keyword evidence="1" id="KW-0472">Membrane</keyword>
<dbReference type="Gene3D" id="2.10.109.10">
    <property type="entry name" value="Umud Fragment, subunit A"/>
    <property type="match status" value="1"/>
</dbReference>
<evidence type="ECO:0000256" key="1">
    <source>
        <dbReference type="SAM" id="Phobius"/>
    </source>
</evidence>
<reference evidence="3 4" key="1">
    <citation type="submission" date="2013-08" db="EMBL/GenBank/DDBJ databases">
        <authorList>
            <person name="Durkin A.S."/>
            <person name="Haft D.R."/>
            <person name="McCorrison J."/>
            <person name="Torralba M."/>
            <person name="Gillis M."/>
            <person name="Haft D.H."/>
            <person name="Methe B."/>
            <person name="Sutton G."/>
            <person name="Nelson K.E."/>
        </authorList>
    </citation>
    <scope>NUCLEOTIDE SEQUENCE [LARGE SCALE GENOMIC DNA]</scope>
    <source>
        <strain evidence="3 4">F0493</strain>
    </source>
</reference>
<dbReference type="GO" id="GO:0006465">
    <property type="term" value="P:signal peptide processing"/>
    <property type="evidence" value="ECO:0007669"/>
    <property type="project" value="InterPro"/>
</dbReference>
<evidence type="ECO:0000313" key="3">
    <source>
        <dbReference type="EMBL" id="ERJ98733.1"/>
    </source>
</evidence>
<dbReference type="AlphaFoldDB" id="U2MHI8"/>
<keyword evidence="1" id="KW-1133">Transmembrane helix</keyword>
<comment type="caution">
    <text evidence="3">The sequence shown here is derived from an EMBL/GenBank/DDBJ whole genome shotgun (WGS) entry which is preliminary data.</text>
</comment>
<dbReference type="Proteomes" id="UP000017023">
    <property type="component" value="Unassembled WGS sequence"/>
</dbReference>
<name>U2MHI8_9BACT</name>
<sequence>MMPALQSALQKGAFNMRQLRAWFITLGVALLIVIAVRTYVFAIYRVPAASVLRQGDRIMVNMLAHGDYKRGELVVFGKQMKRLGRIKAVPGDTIIVSKKQFVIPLVCCKKCRCEHCFAYLVNTGDGQMLVPYHDIIGPAMRLFYLPF</sequence>
<proteinExistence type="predicted"/>
<dbReference type="GO" id="GO:0004252">
    <property type="term" value="F:serine-type endopeptidase activity"/>
    <property type="evidence" value="ECO:0007669"/>
    <property type="project" value="InterPro"/>
</dbReference>
<keyword evidence="1" id="KW-0812">Transmembrane</keyword>
<organism evidence="3 4">
    <name type="scientific">Segatella salivae F0493</name>
    <dbReference type="NCBI Taxonomy" id="1395125"/>
    <lineage>
        <taxon>Bacteria</taxon>
        <taxon>Pseudomonadati</taxon>
        <taxon>Bacteroidota</taxon>
        <taxon>Bacteroidia</taxon>
        <taxon>Bacteroidales</taxon>
        <taxon>Prevotellaceae</taxon>
        <taxon>Segatella</taxon>
    </lineage>
</organism>
<accession>U2MHI8</accession>